<dbReference type="eggNOG" id="COG3655">
    <property type="taxonomic scope" value="Bacteria"/>
</dbReference>
<dbReference type="SMART" id="SM00530">
    <property type="entry name" value="HTH_XRE"/>
    <property type="match status" value="1"/>
</dbReference>
<name>K9WEY1_9CYAN</name>
<feature type="domain" description="HTH cro/C1-type" evidence="1">
    <location>
        <begin position="6"/>
        <end position="62"/>
    </location>
</feature>
<proteinExistence type="predicted"/>
<protein>
    <submittedName>
        <fullName evidence="2">Putative transcriptional regulator</fullName>
    </submittedName>
</protein>
<evidence type="ECO:0000313" key="3">
    <source>
        <dbReference type="Proteomes" id="UP000010471"/>
    </source>
</evidence>
<organism evidence="2 3">
    <name type="scientific">Allocoleopsis franciscana PCC 7113</name>
    <dbReference type="NCBI Taxonomy" id="1173027"/>
    <lineage>
        <taxon>Bacteria</taxon>
        <taxon>Bacillati</taxon>
        <taxon>Cyanobacteriota</taxon>
        <taxon>Cyanophyceae</taxon>
        <taxon>Coleofasciculales</taxon>
        <taxon>Coleofasciculaceae</taxon>
        <taxon>Allocoleopsis</taxon>
        <taxon>Allocoleopsis franciscana</taxon>
    </lineage>
</organism>
<dbReference type="RefSeq" id="WP_015182473.1">
    <property type="nucleotide sequence ID" value="NC_019738.1"/>
</dbReference>
<dbReference type="AlphaFoldDB" id="K9WEY1"/>
<evidence type="ECO:0000259" key="1">
    <source>
        <dbReference type="PROSITE" id="PS50943"/>
    </source>
</evidence>
<accession>K9WEY1</accession>
<reference evidence="2 3" key="1">
    <citation type="submission" date="2012-06" db="EMBL/GenBank/DDBJ databases">
        <title>Finished chromosome of genome of Microcoleus sp. PCC 7113.</title>
        <authorList>
            <consortium name="US DOE Joint Genome Institute"/>
            <person name="Gugger M."/>
            <person name="Coursin T."/>
            <person name="Rippka R."/>
            <person name="Tandeau De Marsac N."/>
            <person name="Huntemann M."/>
            <person name="Wei C.-L."/>
            <person name="Han J."/>
            <person name="Detter J.C."/>
            <person name="Han C."/>
            <person name="Tapia R."/>
            <person name="Chen A."/>
            <person name="Kyrpides N."/>
            <person name="Mavromatis K."/>
            <person name="Markowitz V."/>
            <person name="Szeto E."/>
            <person name="Ivanova N."/>
            <person name="Pagani I."/>
            <person name="Pati A."/>
            <person name="Goodwin L."/>
            <person name="Nordberg H.P."/>
            <person name="Cantor M.N."/>
            <person name="Hua S.X."/>
            <person name="Woyke T."/>
            <person name="Kerfeld C.A."/>
        </authorList>
    </citation>
    <scope>NUCLEOTIDE SEQUENCE [LARGE SCALE GENOMIC DNA]</scope>
    <source>
        <strain evidence="2 3">PCC 7113</strain>
    </source>
</reference>
<dbReference type="KEGG" id="mic:Mic7113_2528"/>
<dbReference type="PANTHER" id="PTHR37301">
    <property type="entry name" value="DNA-BINDING PROTEIN-RELATED"/>
    <property type="match status" value="1"/>
</dbReference>
<dbReference type="SUPFAM" id="SSF47413">
    <property type="entry name" value="lambda repressor-like DNA-binding domains"/>
    <property type="match status" value="1"/>
</dbReference>
<dbReference type="EMBL" id="CP003630">
    <property type="protein sequence ID" value="AFZ18324.1"/>
    <property type="molecule type" value="Genomic_DNA"/>
</dbReference>
<keyword evidence="3" id="KW-1185">Reference proteome</keyword>
<dbReference type="Proteomes" id="UP000010471">
    <property type="component" value="Chromosome"/>
</dbReference>
<sequence length="79" mass="9061">MIHWKLAVVMAERNISNKELALLIGMNPKSVSRLKVRRRLTRIDESTLNSLCKALNCQPGDLMVYEEEEAASEPNSWNF</sequence>
<dbReference type="HOGENOM" id="CLU_066192_31_8_3"/>
<dbReference type="CDD" id="cd00093">
    <property type="entry name" value="HTH_XRE"/>
    <property type="match status" value="1"/>
</dbReference>
<dbReference type="GO" id="GO:0003677">
    <property type="term" value="F:DNA binding"/>
    <property type="evidence" value="ECO:0007669"/>
    <property type="project" value="InterPro"/>
</dbReference>
<dbReference type="Pfam" id="PF13443">
    <property type="entry name" value="HTH_26"/>
    <property type="match status" value="1"/>
</dbReference>
<dbReference type="InterPro" id="IPR010982">
    <property type="entry name" value="Lambda_DNA-bd_dom_sf"/>
</dbReference>
<dbReference type="PANTHER" id="PTHR37301:SF1">
    <property type="entry name" value="DNA-BINDING PROTEIN"/>
    <property type="match status" value="1"/>
</dbReference>
<gene>
    <name evidence="2" type="ORF">Mic7113_2528</name>
</gene>
<dbReference type="Gene3D" id="1.10.260.40">
    <property type="entry name" value="lambda repressor-like DNA-binding domains"/>
    <property type="match status" value="1"/>
</dbReference>
<dbReference type="InterPro" id="IPR001387">
    <property type="entry name" value="Cro/C1-type_HTH"/>
</dbReference>
<dbReference type="PROSITE" id="PS50943">
    <property type="entry name" value="HTH_CROC1"/>
    <property type="match status" value="1"/>
</dbReference>
<evidence type="ECO:0000313" key="2">
    <source>
        <dbReference type="EMBL" id="AFZ18324.1"/>
    </source>
</evidence>